<protein>
    <submittedName>
        <fullName evidence="1">Uncharacterized protein</fullName>
    </submittedName>
</protein>
<feature type="non-terminal residue" evidence="1">
    <location>
        <position position="1"/>
    </location>
</feature>
<proteinExistence type="predicted"/>
<dbReference type="EMBL" id="CAJVCH010048986">
    <property type="protein sequence ID" value="CAG7717832.1"/>
    <property type="molecule type" value="Genomic_DNA"/>
</dbReference>
<sequence>TEFKGANTVGWTAPSPSAQICLVITRLCEVYRRVVLSSPQLP</sequence>
<reference evidence="1" key="1">
    <citation type="submission" date="2021-06" db="EMBL/GenBank/DDBJ databases">
        <authorList>
            <person name="Hodson N. C."/>
            <person name="Mongue J. A."/>
            <person name="Jaron S. K."/>
        </authorList>
    </citation>
    <scope>NUCLEOTIDE SEQUENCE</scope>
</reference>
<comment type="caution">
    <text evidence="1">The sequence shown here is derived from an EMBL/GenBank/DDBJ whole genome shotgun (WGS) entry which is preliminary data.</text>
</comment>
<dbReference type="Proteomes" id="UP000708208">
    <property type="component" value="Unassembled WGS sequence"/>
</dbReference>
<evidence type="ECO:0000313" key="2">
    <source>
        <dbReference type="Proteomes" id="UP000708208"/>
    </source>
</evidence>
<gene>
    <name evidence="1" type="ORF">AFUS01_LOCUS7269</name>
</gene>
<dbReference type="AlphaFoldDB" id="A0A8J2JFH1"/>
<name>A0A8J2JFH1_9HEXA</name>
<evidence type="ECO:0000313" key="1">
    <source>
        <dbReference type="EMBL" id="CAG7717832.1"/>
    </source>
</evidence>
<accession>A0A8J2JFH1</accession>
<organism evidence="1 2">
    <name type="scientific">Allacma fusca</name>
    <dbReference type="NCBI Taxonomy" id="39272"/>
    <lineage>
        <taxon>Eukaryota</taxon>
        <taxon>Metazoa</taxon>
        <taxon>Ecdysozoa</taxon>
        <taxon>Arthropoda</taxon>
        <taxon>Hexapoda</taxon>
        <taxon>Collembola</taxon>
        <taxon>Symphypleona</taxon>
        <taxon>Sminthuridae</taxon>
        <taxon>Allacma</taxon>
    </lineage>
</organism>
<keyword evidence="2" id="KW-1185">Reference proteome</keyword>